<keyword evidence="4" id="KW-0902">Two-component regulatory system</keyword>
<dbReference type="SMART" id="SM00387">
    <property type="entry name" value="HATPase_c"/>
    <property type="match status" value="1"/>
</dbReference>
<dbReference type="GO" id="GO:0005524">
    <property type="term" value="F:ATP binding"/>
    <property type="evidence" value="ECO:0007669"/>
    <property type="project" value="UniProtKB-KW"/>
</dbReference>
<evidence type="ECO:0000259" key="5">
    <source>
        <dbReference type="PROSITE" id="PS50109"/>
    </source>
</evidence>
<dbReference type="PROSITE" id="PS50109">
    <property type="entry name" value="HIS_KIN"/>
    <property type="match status" value="1"/>
</dbReference>
<dbReference type="InterPro" id="IPR036890">
    <property type="entry name" value="HATPase_C_sf"/>
</dbReference>
<evidence type="ECO:0000313" key="7">
    <source>
        <dbReference type="Proteomes" id="UP001431181"/>
    </source>
</evidence>
<accession>A0ABT3KCX1</accession>
<dbReference type="Proteomes" id="UP001431181">
    <property type="component" value="Unassembled WGS sequence"/>
</dbReference>
<reference evidence="6" key="1">
    <citation type="submission" date="2022-11" db="EMBL/GenBank/DDBJ databases">
        <title>Marinomonas sp. nov., isolated from marine algae.</title>
        <authorList>
            <person name="Choi D.G."/>
            <person name="Kim J.M."/>
            <person name="Lee J.K."/>
            <person name="Baek J.H."/>
            <person name="Jeon C.O."/>
        </authorList>
    </citation>
    <scope>NUCLEOTIDE SEQUENCE</scope>
    <source>
        <strain evidence="6">KJ51-3</strain>
    </source>
</reference>
<dbReference type="PANTHER" id="PTHR45339">
    <property type="entry name" value="HYBRID SIGNAL TRANSDUCTION HISTIDINE KINASE J"/>
    <property type="match status" value="1"/>
</dbReference>
<sequence length="119" mass="13203">MDYVYQSNETAAESKKIDFIIRRDFSICDNLIGDKTRLQQILINVVGNAIKFTHSGFVHLNLSLSSNENLVIEVEDTGVGIKEGVDVFDVFKQADSSTTRLYGGTGLGNSVSHKNSWPY</sequence>
<feature type="domain" description="Histidine kinase" evidence="5">
    <location>
        <begin position="1"/>
        <end position="119"/>
    </location>
</feature>
<evidence type="ECO:0000313" key="6">
    <source>
        <dbReference type="EMBL" id="MCW4628386.1"/>
    </source>
</evidence>
<evidence type="ECO:0000256" key="3">
    <source>
        <dbReference type="ARBA" id="ARBA00022553"/>
    </source>
</evidence>
<keyword evidence="7" id="KW-1185">Reference proteome</keyword>
<dbReference type="Pfam" id="PF02518">
    <property type="entry name" value="HATPase_c"/>
    <property type="match status" value="1"/>
</dbReference>
<dbReference type="EC" id="2.7.13.3" evidence="2"/>
<keyword evidence="6" id="KW-0067">ATP-binding</keyword>
<keyword evidence="6" id="KW-0547">Nucleotide-binding</keyword>
<dbReference type="Gene3D" id="3.30.565.10">
    <property type="entry name" value="Histidine kinase-like ATPase, C-terminal domain"/>
    <property type="match status" value="1"/>
</dbReference>
<dbReference type="RefSeq" id="WP_265217597.1">
    <property type="nucleotide sequence ID" value="NZ_JAPEUL010000004.1"/>
</dbReference>
<name>A0ABT3KCX1_9GAMM</name>
<dbReference type="InterPro" id="IPR003594">
    <property type="entry name" value="HATPase_dom"/>
</dbReference>
<evidence type="ECO:0000256" key="1">
    <source>
        <dbReference type="ARBA" id="ARBA00000085"/>
    </source>
</evidence>
<gene>
    <name evidence="6" type="ORF">ONZ52_04885</name>
</gene>
<dbReference type="SUPFAM" id="SSF55874">
    <property type="entry name" value="ATPase domain of HSP90 chaperone/DNA topoisomerase II/histidine kinase"/>
    <property type="match status" value="1"/>
</dbReference>
<comment type="catalytic activity">
    <reaction evidence="1">
        <text>ATP + protein L-histidine = ADP + protein N-phospho-L-histidine.</text>
        <dbReference type="EC" id="2.7.13.3"/>
    </reaction>
</comment>
<dbReference type="InterPro" id="IPR005467">
    <property type="entry name" value="His_kinase_dom"/>
</dbReference>
<dbReference type="EMBL" id="JAPEUL010000004">
    <property type="protein sequence ID" value="MCW4628386.1"/>
    <property type="molecule type" value="Genomic_DNA"/>
</dbReference>
<evidence type="ECO:0000256" key="4">
    <source>
        <dbReference type="ARBA" id="ARBA00023012"/>
    </source>
</evidence>
<keyword evidence="3" id="KW-0597">Phosphoprotein</keyword>
<organism evidence="6 7">
    <name type="scientific">Marinomonas rhodophyticola</name>
    <dbReference type="NCBI Taxonomy" id="2992803"/>
    <lineage>
        <taxon>Bacteria</taxon>
        <taxon>Pseudomonadati</taxon>
        <taxon>Pseudomonadota</taxon>
        <taxon>Gammaproteobacteria</taxon>
        <taxon>Oceanospirillales</taxon>
        <taxon>Oceanospirillaceae</taxon>
        <taxon>Marinomonas</taxon>
    </lineage>
</organism>
<proteinExistence type="predicted"/>
<dbReference type="PRINTS" id="PR00344">
    <property type="entry name" value="BCTRLSENSOR"/>
</dbReference>
<dbReference type="InterPro" id="IPR004358">
    <property type="entry name" value="Sig_transdc_His_kin-like_C"/>
</dbReference>
<comment type="caution">
    <text evidence="6">The sequence shown here is derived from an EMBL/GenBank/DDBJ whole genome shotgun (WGS) entry which is preliminary data.</text>
</comment>
<protein>
    <recommendedName>
        <fullName evidence="2">histidine kinase</fullName>
        <ecNumber evidence="2">2.7.13.3</ecNumber>
    </recommendedName>
</protein>
<dbReference type="PANTHER" id="PTHR45339:SF1">
    <property type="entry name" value="HYBRID SIGNAL TRANSDUCTION HISTIDINE KINASE J"/>
    <property type="match status" value="1"/>
</dbReference>
<evidence type="ECO:0000256" key="2">
    <source>
        <dbReference type="ARBA" id="ARBA00012438"/>
    </source>
</evidence>